<gene>
    <name evidence="1" type="ORF">BN869_000001851_1</name>
</gene>
<accession>A0A0B7JTJ8</accession>
<dbReference type="EMBL" id="CDPU01000003">
    <property type="protein sequence ID" value="CEO45796.1"/>
    <property type="molecule type" value="Genomic_DNA"/>
</dbReference>
<dbReference type="AlphaFoldDB" id="A0A0B7JTJ8"/>
<sequence>LVCLNCPGNTILRLIRDFLASQPIRPLATICRIISTSHSASTTFPGLWKIAILWFHEESLYTNFHNTFITMVASDSWTPCDMGRGAYDTTGLPKPPPRPTR</sequence>
<name>A0A0B7JTJ8_BIOOC</name>
<evidence type="ECO:0000313" key="1">
    <source>
        <dbReference type="EMBL" id="CEO45796.1"/>
    </source>
</evidence>
<organism evidence="1">
    <name type="scientific">Bionectria ochroleuca</name>
    <name type="common">Gliocladium roseum</name>
    <dbReference type="NCBI Taxonomy" id="29856"/>
    <lineage>
        <taxon>Eukaryota</taxon>
        <taxon>Fungi</taxon>
        <taxon>Dikarya</taxon>
        <taxon>Ascomycota</taxon>
        <taxon>Pezizomycotina</taxon>
        <taxon>Sordariomycetes</taxon>
        <taxon>Hypocreomycetidae</taxon>
        <taxon>Hypocreales</taxon>
        <taxon>Bionectriaceae</taxon>
        <taxon>Clonostachys</taxon>
    </lineage>
</organism>
<reference evidence="1" key="1">
    <citation type="submission" date="2015-01" db="EMBL/GenBank/DDBJ databases">
        <authorList>
            <person name="Durling Mikael"/>
        </authorList>
    </citation>
    <scope>NUCLEOTIDE SEQUENCE</scope>
</reference>
<feature type="non-terminal residue" evidence="1">
    <location>
        <position position="1"/>
    </location>
</feature>
<protein>
    <submittedName>
        <fullName evidence="1">Uncharacterized protein</fullName>
    </submittedName>
</protein>
<feature type="non-terminal residue" evidence="1">
    <location>
        <position position="101"/>
    </location>
</feature>
<proteinExistence type="predicted"/>